<dbReference type="InterPro" id="IPR046848">
    <property type="entry name" value="E_motif"/>
</dbReference>
<dbReference type="InterPro" id="IPR046960">
    <property type="entry name" value="PPR_At4g14850-like_plant"/>
</dbReference>
<dbReference type="FunFam" id="1.25.40.10:FF:000073">
    <property type="entry name" value="Pentatricopeptide repeat-containing protein chloroplastic"/>
    <property type="match status" value="1"/>
</dbReference>
<comment type="similarity">
    <text evidence="1">Belongs to the PPR family. PCMP-H subfamily.</text>
</comment>
<dbReference type="FunFam" id="1.25.40.10:FF:000711">
    <property type="entry name" value="Tetratricopeptide repeat (TPR)-like superfamily protein"/>
    <property type="match status" value="1"/>
</dbReference>
<dbReference type="Pfam" id="PF01535">
    <property type="entry name" value="PPR"/>
    <property type="match status" value="1"/>
</dbReference>
<protein>
    <recommendedName>
        <fullName evidence="4">DYW domain-containing protein</fullName>
    </recommendedName>
</protein>
<dbReference type="Pfam" id="PF13041">
    <property type="entry name" value="PPR_2"/>
    <property type="match status" value="3"/>
</dbReference>
<proteinExistence type="inferred from homology"/>
<sequence length="745" mass="83843">MKGAAQLPIFRSTSYLRCFKSLISFSSRNSHSASVSAQCSDTVEATESGRFNGVIDDMDLLRKSPNGNLLVLDLIDRRALQPDAKLYVDLFKKCTDQRKLKEGRIAHAHFATSSFRNYVVLQNTVVNMYAKCCDMESARKVFDEMTERDMVSYTMLITGYSQTSEFDKALSLYVEMVEMGLKPNEFTFGSTLKSAGGMQSVSMGRGIHGVCIKFGFGDNVYVGSALVDMYARCGKIDEAKVLFDQLKIRNEVSWNALIAAYAREGEGHCSLKLFAEMKRGGFRPTHFTYSSIFAACASNGAMEQGKWAHTDMIKMGVELVAFVGNTLLDMYGKGGSIDGAKKVFDRLVKKDVVSWNSMLTAYAQHGHGQEAIDLFEEMRNLGLELNEISYLCVINACSHTGLVEKGLHYFELMKENKCVPQITHYVAIVDLLGRAGELERAERFILKMPIEPTAAIWKALLGACRVHKNMFLGGYAAERVFELDPYESGPHMLLSNIYASHGRRDKAARVRKIMAESGVKKEPACSWVEIGSSVHLFVANDDMHPQREEIRAMWEKLREEIKKMGYEADTSHVLWYADEREREERLQLHSEKLALAFALLNTPEGGSVSIKKNIRVCGDCHNAFKFVSKLVGREIILRDTNRREADVISAQTAEQVGINFQAQAFLSIVQHDHDEYDEISITEASSVVQASPLEVGSGWRARAKKAIFGRLKEVFNVGDKDDCRRGLNYPQRQRMLRFWKRIVQV</sequence>
<evidence type="ECO:0000256" key="1">
    <source>
        <dbReference type="ARBA" id="ARBA00006643"/>
    </source>
</evidence>
<evidence type="ECO:0000256" key="3">
    <source>
        <dbReference type="PROSITE-ProRule" id="PRU00708"/>
    </source>
</evidence>
<dbReference type="InterPro" id="IPR032867">
    <property type="entry name" value="DYW_dom"/>
</dbReference>
<feature type="repeat" description="PPR" evidence="3">
    <location>
        <begin position="351"/>
        <end position="385"/>
    </location>
</feature>
<gene>
    <name evidence="5" type="ORF">SASPL_148804</name>
</gene>
<dbReference type="GO" id="GO:0003723">
    <property type="term" value="F:RNA binding"/>
    <property type="evidence" value="ECO:0007669"/>
    <property type="project" value="InterPro"/>
</dbReference>
<dbReference type="GO" id="GO:0008270">
    <property type="term" value="F:zinc ion binding"/>
    <property type="evidence" value="ECO:0007669"/>
    <property type="project" value="InterPro"/>
</dbReference>
<keyword evidence="6" id="KW-1185">Reference proteome</keyword>
<dbReference type="Pfam" id="PF14432">
    <property type="entry name" value="DYW_deaminase"/>
    <property type="match status" value="1"/>
</dbReference>
<dbReference type="PANTHER" id="PTHR47926">
    <property type="entry name" value="PENTATRICOPEPTIDE REPEAT-CONTAINING PROTEIN"/>
    <property type="match status" value="1"/>
</dbReference>
<evidence type="ECO:0000256" key="2">
    <source>
        <dbReference type="ARBA" id="ARBA00022737"/>
    </source>
</evidence>
<dbReference type="EMBL" id="PNBA02000019">
    <property type="protein sequence ID" value="KAG6391056.1"/>
    <property type="molecule type" value="Genomic_DNA"/>
</dbReference>
<dbReference type="NCBIfam" id="TIGR00756">
    <property type="entry name" value="PPR"/>
    <property type="match status" value="6"/>
</dbReference>
<dbReference type="Gene3D" id="1.25.40.10">
    <property type="entry name" value="Tetratricopeptide repeat domain"/>
    <property type="match status" value="3"/>
</dbReference>
<feature type="domain" description="DYW" evidence="4">
    <location>
        <begin position="565"/>
        <end position="642"/>
    </location>
</feature>
<feature type="repeat" description="PPR" evidence="3">
    <location>
        <begin position="386"/>
        <end position="420"/>
    </location>
</feature>
<dbReference type="GO" id="GO:0009451">
    <property type="term" value="P:RNA modification"/>
    <property type="evidence" value="ECO:0007669"/>
    <property type="project" value="InterPro"/>
</dbReference>
<reference evidence="5" key="1">
    <citation type="submission" date="2018-01" db="EMBL/GenBank/DDBJ databases">
        <authorList>
            <person name="Mao J.F."/>
        </authorList>
    </citation>
    <scope>NUCLEOTIDE SEQUENCE</scope>
    <source>
        <strain evidence="5">Huo1</strain>
        <tissue evidence="5">Leaf</tissue>
    </source>
</reference>
<name>A0A8X8WAL5_SALSN</name>
<feature type="repeat" description="PPR" evidence="3">
    <location>
        <begin position="285"/>
        <end position="319"/>
    </location>
</feature>
<dbReference type="InterPro" id="IPR002885">
    <property type="entry name" value="PPR_rpt"/>
</dbReference>
<reference evidence="5" key="2">
    <citation type="submission" date="2020-08" db="EMBL/GenBank/DDBJ databases">
        <title>Plant Genome Project.</title>
        <authorList>
            <person name="Zhang R.-G."/>
        </authorList>
    </citation>
    <scope>NUCLEOTIDE SEQUENCE</scope>
    <source>
        <strain evidence="5">Huo1</strain>
        <tissue evidence="5">Leaf</tissue>
    </source>
</reference>
<evidence type="ECO:0000313" key="5">
    <source>
        <dbReference type="EMBL" id="KAG6391056.1"/>
    </source>
</evidence>
<dbReference type="InterPro" id="IPR011990">
    <property type="entry name" value="TPR-like_helical_dom_sf"/>
</dbReference>
<comment type="caution">
    <text evidence="5">The sequence shown here is derived from an EMBL/GenBank/DDBJ whole genome shotgun (WGS) entry which is preliminary data.</text>
</comment>
<dbReference type="PANTHER" id="PTHR47926:SF502">
    <property type="entry name" value="SELENIUM BINDING PROTEIN"/>
    <property type="match status" value="1"/>
</dbReference>
<feature type="repeat" description="PPR" evidence="3">
    <location>
        <begin position="149"/>
        <end position="183"/>
    </location>
</feature>
<evidence type="ECO:0000313" key="6">
    <source>
        <dbReference type="Proteomes" id="UP000298416"/>
    </source>
</evidence>
<dbReference type="FunFam" id="1.25.40.10:FF:000031">
    <property type="entry name" value="Pentatricopeptide repeat-containing protein mitochondrial"/>
    <property type="match status" value="1"/>
</dbReference>
<keyword evidence="2" id="KW-0677">Repeat</keyword>
<feature type="repeat" description="PPR" evidence="3">
    <location>
        <begin position="250"/>
        <end position="284"/>
    </location>
</feature>
<dbReference type="AlphaFoldDB" id="A0A8X8WAL5"/>
<dbReference type="PROSITE" id="PS51375">
    <property type="entry name" value="PPR"/>
    <property type="match status" value="5"/>
</dbReference>
<accession>A0A8X8WAL5</accession>
<evidence type="ECO:0000259" key="4">
    <source>
        <dbReference type="Pfam" id="PF14432"/>
    </source>
</evidence>
<dbReference type="Pfam" id="PF20431">
    <property type="entry name" value="E_motif"/>
    <property type="match status" value="1"/>
</dbReference>
<organism evidence="5">
    <name type="scientific">Salvia splendens</name>
    <name type="common">Scarlet sage</name>
    <dbReference type="NCBI Taxonomy" id="180675"/>
    <lineage>
        <taxon>Eukaryota</taxon>
        <taxon>Viridiplantae</taxon>
        <taxon>Streptophyta</taxon>
        <taxon>Embryophyta</taxon>
        <taxon>Tracheophyta</taxon>
        <taxon>Spermatophyta</taxon>
        <taxon>Magnoliopsida</taxon>
        <taxon>eudicotyledons</taxon>
        <taxon>Gunneridae</taxon>
        <taxon>Pentapetalae</taxon>
        <taxon>asterids</taxon>
        <taxon>lamiids</taxon>
        <taxon>Lamiales</taxon>
        <taxon>Lamiaceae</taxon>
        <taxon>Nepetoideae</taxon>
        <taxon>Mentheae</taxon>
        <taxon>Salviinae</taxon>
        <taxon>Salvia</taxon>
        <taxon>Salvia subgen. Calosphace</taxon>
        <taxon>core Calosphace</taxon>
    </lineage>
</organism>
<dbReference type="Proteomes" id="UP000298416">
    <property type="component" value="Unassembled WGS sequence"/>
</dbReference>